<sequence>MPIFVNKTEISDDDVFKEMQFHPAPNREAARDEAAKALLVRELLRQEAIEKGFLEEDATEEAFDAGIMKLIQAEVTAPEATPDVCRHYYDQNIERFSAGEGAKMPLPFGEVEARIRDYLHTRSIRHGIQSYILDLAGRAKIAGFDLAAAL</sequence>
<evidence type="ECO:0000313" key="2">
    <source>
        <dbReference type="Proteomes" id="UP000183685"/>
    </source>
</evidence>
<reference evidence="1 2" key="1">
    <citation type="submission" date="2016-10" db="EMBL/GenBank/DDBJ databases">
        <authorList>
            <person name="de Groot N.N."/>
        </authorList>
    </citation>
    <scope>NUCLEOTIDE SEQUENCE [LARGE SCALE GENOMIC DNA]</scope>
    <source>
        <strain evidence="1 2">CGMCC 1.9109</strain>
    </source>
</reference>
<dbReference type="RefSeq" id="WP_068303872.1">
    <property type="nucleotide sequence ID" value="NZ_FNAK01000004.1"/>
</dbReference>
<organism evidence="1 2">
    <name type="scientific">Kordiimonas lacus</name>
    <dbReference type="NCBI Taxonomy" id="637679"/>
    <lineage>
        <taxon>Bacteria</taxon>
        <taxon>Pseudomonadati</taxon>
        <taxon>Pseudomonadota</taxon>
        <taxon>Alphaproteobacteria</taxon>
        <taxon>Kordiimonadales</taxon>
        <taxon>Kordiimonadaceae</taxon>
        <taxon>Kordiimonas</taxon>
    </lineage>
</organism>
<dbReference type="OrthoDB" id="196786at2"/>
<dbReference type="InterPro" id="IPR027304">
    <property type="entry name" value="Trigger_fact/SurA_dom_sf"/>
</dbReference>
<dbReference type="SUPFAM" id="SSF109998">
    <property type="entry name" value="Triger factor/SurA peptide-binding domain-like"/>
    <property type="match status" value="1"/>
</dbReference>
<evidence type="ECO:0008006" key="3">
    <source>
        <dbReference type="Google" id="ProtNLM"/>
    </source>
</evidence>
<keyword evidence="2" id="KW-1185">Reference proteome</keyword>
<dbReference type="AlphaFoldDB" id="A0A1G7A9H7"/>
<gene>
    <name evidence="1" type="ORF">SAMN04488071_2144</name>
</gene>
<accession>A0A1G7A9H7</accession>
<evidence type="ECO:0000313" key="1">
    <source>
        <dbReference type="EMBL" id="SDE11421.1"/>
    </source>
</evidence>
<protein>
    <recommendedName>
        <fullName evidence="3">Peptidylprolyl isomerase</fullName>
    </recommendedName>
</protein>
<name>A0A1G7A9H7_9PROT</name>
<proteinExistence type="predicted"/>
<dbReference type="STRING" id="637679.GCA_001550055_01713"/>
<dbReference type="Proteomes" id="UP000183685">
    <property type="component" value="Unassembled WGS sequence"/>
</dbReference>
<dbReference type="EMBL" id="FNAK01000004">
    <property type="protein sequence ID" value="SDE11421.1"/>
    <property type="molecule type" value="Genomic_DNA"/>
</dbReference>